<evidence type="ECO:0000313" key="2">
    <source>
        <dbReference type="EMBL" id="EEC08292.1"/>
    </source>
</evidence>
<sequence length="135" mass="14777">MAHAEADLAIGPVTPTEQPFSVAQPLPYYYDTEAAHVAGRLVSYATNVFGFIGAFDTQIWLMIGGILLCLSALLAFFASVRKEGAFRDIFYHYLFELLGNLLLEGDDGGLHVCPRNAVIGFSHPILLPHKKTVKP</sequence>
<dbReference type="VEuPathDB" id="VectorBase:ISCI005352"/>
<gene>
    <name evidence="2" type="ORF">IscW_ISCW005352</name>
</gene>
<dbReference type="VEuPathDB" id="VectorBase:ISCW005352"/>
<dbReference type="EMBL" id="ABJB010399697">
    <property type="status" value="NOT_ANNOTATED_CDS"/>
    <property type="molecule type" value="Genomic_DNA"/>
</dbReference>
<proteinExistence type="predicted"/>
<reference evidence="3" key="2">
    <citation type="submission" date="2020-05" db="UniProtKB">
        <authorList>
            <consortium name="EnsemblMetazoa"/>
        </authorList>
    </citation>
    <scope>IDENTIFICATION</scope>
    <source>
        <strain evidence="3">wikel</strain>
    </source>
</reference>
<dbReference type="PaxDb" id="6945-B7PNX0"/>
<dbReference type="EnsemblMetazoa" id="ISCW005352-RA">
    <property type="protein sequence ID" value="ISCW005352-PA"/>
    <property type="gene ID" value="ISCW005352"/>
</dbReference>
<organism>
    <name type="scientific">Ixodes scapularis</name>
    <name type="common">Black-legged tick</name>
    <name type="synonym">Deer tick</name>
    <dbReference type="NCBI Taxonomy" id="6945"/>
    <lineage>
        <taxon>Eukaryota</taxon>
        <taxon>Metazoa</taxon>
        <taxon>Ecdysozoa</taxon>
        <taxon>Arthropoda</taxon>
        <taxon>Chelicerata</taxon>
        <taxon>Arachnida</taxon>
        <taxon>Acari</taxon>
        <taxon>Parasitiformes</taxon>
        <taxon>Ixodida</taxon>
        <taxon>Ixodoidea</taxon>
        <taxon>Ixodidae</taxon>
        <taxon>Ixodinae</taxon>
        <taxon>Ixodes</taxon>
    </lineage>
</organism>
<protein>
    <submittedName>
        <fullName evidence="2 3">Uncharacterized protein</fullName>
    </submittedName>
</protein>
<accession>B7PNX0</accession>
<dbReference type="InParanoid" id="B7PNX0"/>
<evidence type="ECO:0000256" key="1">
    <source>
        <dbReference type="SAM" id="Phobius"/>
    </source>
</evidence>
<feature type="transmembrane region" description="Helical" evidence="1">
    <location>
        <begin position="59"/>
        <end position="80"/>
    </location>
</feature>
<evidence type="ECO:0000313" key="4">
    <source>
        <dbReference type="Proteomes" id="UP000001555"/>
    </source>
</evidence>
<dbReference type="AlphaFoldDB" id="B7PNX0"/>
<name>B7PNX0_IXOSC</name>
<dbReference type="HOGENOM" id="CLU_1888042_0_0_1"/>
<keyword evidence="1" id="KW-1133">Transmembrane helix</keyword>
<keyword evidence="1" id="KW-0472">Membrane</keyword>
<keyword evidence="4" id="KW-1185">Reference proteome</keyword>
<keyword evidence="1" id="KW-0812">Transmembrane</keyword>
<dbReference type="EMBL" id="DS754878">
    <property type="protein sequence ID" value="EEC08292.1"/>
    <property type="molecule type" value="Genomic_DNA"/>
</dbReference>
<reference evidence="2 4" key="1">
    <citation type="submission" date="2008-03" db="EMBL/GenBank/DDBJ databases">
        <title>Annotation of Ixodes scapularis.</title>
        <authorList>
            <consortium name="Ixodes scapularis Genome Project Consortium"/>
            <person name="Caler E."/>
            <person name="Hannick L.I."/>
            <person name="Bidwell S."/>
            <person name="Joardar V."/>
            <person name="Thiagarajan M."/>
            <person name="Amedeo P."/>
            <person name="Galinsky K.J."/>
            <person name="Schobel S."/>
            <person name="Inman J."/>
            <person name="Hostetler J."/>
            <person name="Miller J."/>
            <person name="Hammond M."/>
            <person name="Megy K."/>
            <person name="Lawson D."/>
            <person name="Kodira C."/>
            <person name="Sutton G."/>
            <person name="Meyer J."/>
            <person name="Hill C.A."/>
            <person name="Birren B."/>
            <person name="Nene V."/>
            <person name="Collins F."/>
            <person name="Alarcon-Chaidez F."/>
            <person name="Wikel S."/>
            <person name="Strausberg R."/>
        </authorList>
    </citation>
    <scope>NUCLEOTIDE SEQUENCE [LARGE SCALE GENOMIC DNA]</scope>
    <source>
        <strain evidence="4">Wikel</strain>
        <strain evidence="2">Wikel colony</strain>
    </source>
</reference>
<dbReference type="Proteomes" id="UP000001555">
    <property type="component" value="Unassembled WGS sequence"/>
</dbReference>
<evidence type="ECO:0000313" key="3">
    <source>
        <dbReference type="EnsemblMetazoa" id="ISCW005352-PA"/>
    </source>
</evidence>